<feature type="signal peptide" evidence="2">
    <location>
        <begin position="1"/>
        <end position="20"/>
    </location>
</feature>
<dbReference type="PANTHER" id="PTHR38118:SF2">
    <property type="entry name" value="CDP-ALCOHOL PHOSPHATIDYLTRANSFERASE PROTEIN"/>
    <property type="match status" value="1"/>
</dbReference>
<reference evidence="4" key="1">
    <citation type="journal article" date="2020" name="Stud. Mycol.">
        <title>101 Dothideomycetes genomes: a test case for predicting lifestyles and emergence of pathogens.</title>
        <authorList>
            <person name="Haridas S."/>
            <person name="Albert R."/>
            <person name="Binder M."/>
            <person name="Bloem J."/>
            <person name="Labutti K."/>
            <person name="Salamov A."/>
            <person name="Andreopoulos B."/>
            <person name="Baker S."/>
            <person name="Barry K."/>
            <person name="Bills G."/>
            <person name="Bluhm B."/>
            <person name="Cannon C."/>
            <person name="Castanera R."/>
            <person name="Culley D."/>
            <person name="Daum C."/>
            <person name="Ezra D."/>
            <person name="Gonzalez J."/>
            <person name="Henrissat B."/>
            <person name="Kuo A."/>
            <person name="Liang C."/>
            <person name="Lipzen A."/>
            <person name="Lutzoni F."/>
            <person name="Magnuson J."/>
            <person name="Mondo S."/>
            <person name="Nolan M."/>
            <person name="Ohm R."/>
            <person name="Pangilinan J."/>
            <person name="Park H.-J."/>
            <person name="Ramirez L."/>
            <person name="Alfaro M."/>
            <person name="Sun H."/>
            <person name="Tritt A."/>
            <person name="Yoshinaga Y."/>
            <person name="Zwiers L.-H."/>
            <person name="Turgeon B."/>
            <person name="Goodwin S."/>
            <person name="Spatafora J."/>
            <person name="Crous P."/>
            <person name="Grigoriev I."/>
        </authorList>
    </citation>
    <scope>NUCLEOTIDE SEQUENCE</scope>
    <source>
        <strain evidence="4">CBS 125425</strain>
    </source>
</reference>
<keyword evidence="5" id="KW-1185">Reference proteome</keyword>
<accession>A0A9P4RAR6</accession>
<dbReference type="OrthoDB" id="2121879at2759"/>
<sequence length="167" mass="17281">MSLLATAIRALVVFVVAVSAQLPSGIEPCCSVDPSNINDTVKATYCAAEQNTCRELCDISSTGPTKNTCDEQDLTYSCVCGDGLQPNMSDYQQTVPAQLCLLWFADCFEASGQDLSEQEACRAVQCGNKTVSALASSASTSSSRTSRTTTSSASSASSASAASTVST</sequence>
<evidence type="ECO:0000256" key="2">
    <source>
        <dbReference type="SAM" id="SignalP"/>
    </source>
</evidence>
<feature type="chain" id="PRO_5040106495" description="DUF7707 domain-containing protein" evidence="2">
    <location>
        <begin position="21"/>
        <end position="167"/>
    </location>
</feature>
<dbReference type="Pfam" id="PF24808">
    <property type="entry name" value="DUF7707"/>
    <property type="match status" value="1"/>
</dbReference>
<feature type="domain" description="DUF7707" evidence="3">
    <location>
        <begin position="31"/>
        <end position="129"/>
    </location>
</feature>
<feature type="region of interest" description="Disordered" evidence="1">
    <location>
        <begin position="135"/>
        <end position="167"/>
    </location>
</feature>
<keyword evidence="2" id="KW-0732">Signal</keyword>
<name>A0A9P4RAR6_9PLEO</name>
<dbReference type="PANTHER" id="PTHR38118">
    <property type="entry name" value="ANCHORED CELL WALL PROTEIN 11-RELATED"/>
    <property type="match status" value="1"/>
</dbReference>
<evidence type="ECO:0000313" key="4">
    <source>
        <dbReference type="EMBL" id="KAF2740455.1"/>
    </source>
</evidence>
<evidence type="ECO:0000313" key="5">
    <source>
        <dbReference type="Proteomes" id="UP000799444"/>
    </source>
</evidence>
<organism evidence="4 5">
    <name type="scientific">Polyplosphaeria fusca</name>
    <dbReference type="NCBI Taxonomy" id="682080"/>
    <lineage>
        <taxon>Eukaryota</taxon>
        <taxon>Fungi</taxon>
        <taxon>Dikarya</taxon>
        <taxon>Ascomycota</taxon>
        <taxon>Pezizomycotina</taxon>
        <taxon>Dothideomycetes</taxon>
        <taxon>Pleosporomycetidae</taxon>
        <taxon>Pleosporales</taxon>
        <taxon>Tetraplosphaeriaceae</taxon>
        <taxon>Polyplosphaeria</taxon>
    </lineage>
</organism>
<evidence type="ECO:0000259" key="3">
    <source>
        <dbReference type="Pfam" id="PF24808"/>
    </source>
</evidence>
<gene>
    <name evidence="4" type="ORF">EJ04DRAFT_424874</name>
</gene>
<comment type="caution">
    <text evidence="4">The sequence shown here is derived from an EMBL/GenBank/DDBJ whole genome shotgun (WGS) entry which is preliminary data.</text>
</comment>
<dbReference type="Proteomes" id="UP000799444">
    <property type="component" value="Unassembled WGS sequence"/>
</dbReference>
<proteinExistence type="predicted"/>
<protein>
    <recommendedName>
        <fullName evidence="3">DUF7707 domain-containing protein</fullName>
    </recommendedName>
</protein>
<feature type="non-terminal residue" evidence="4">
    <location>
        <position position="167"/>
    </location>
</feature>
<dbReference type="InterPro" id="IPR056124">
    <property type="entry name" value="DUF7707"/>
</dbReference>
<dbReference type="AlphaFoldDB" id="A0A9P4RAR6"/>
<evidence type="ECO:0000256" key="1">
    <source>
        <dbReference type="SAM" id="MobiDB-lite"/>
    </source>
</evidence>
<dbReference type="EMBL" id="ML996100">
    <property type="protein sequence ID" value="KAF2740455.1"/>
    <property type="molecule type" value="Genomic_DNA"/>
</dbReference>